<keyword evidence="3" id="KW-0804">Transcription</keyword>
<evidence type="ECO:0000313" key="5">
    <source>
        <dbReference type="EMBL" id="RKQ89638.1"/>
    </source>
</evidence>
<dbReference type="AlphaFoldDB" id="A0A495CW96"/>
<dbReference type="GO" id="GO:0003700">
    <property type="term" value="F:DNA-binding transcription factor activity"/>
    <property type="evidence" value="ECO:0007669"/>
    <property type="project" value="InterPro"/>
</dbReference>
<evidence type="ECO:0000259" key="4">
    <source>
        <dbReference type="PROSITE" id="PS50937"/>
    </source>
</evidence>
<keyword evidence="1" id="KW-0805">Transcription regulation</keyword>
<dbReference type="RefSeq" id="WP_121212536.1">
    <property type="nucleotide sequence ID" value="NZ_RBIM01000009.1"/>
</dbReference>
<dbReference type="InterPro" id="IPR015358">
    <property type="entry name" value="Tscrpt_reg_MerR_DNA-bd"/>
</dbReference>
<dbReference type="OrthoDB" id="9802944at2"/>
<evidence type="ECO:0000256" key="2">
    <source>
        <dbReference type="ARBA" id="ARBA00023125"/>
    </source>
</evidence>
<dbReference type="PANTHER" id="PTHR30204:SF92">
    <property type="entry name" value="HTH-TYPE TRANSCRIPTIONAL REGULATOR ZNTR"/>
    <property type="match status" value="1"/>
</dbReference>
<dbReference type="PRINTS" id="PR00040">
    <property type="entry name" value="HTHMERR"/>
</dbReference>
<dbReference type="CDD" id="cd04785">
    <property type="entry name" value="HTH_CadR-PbrR-like"/>
    <property type="match status" value="1"/>
</dbReference>
<name>A0A495CW96_9PROT</name>
<organism evidence="5 6">
    <name type="scientific">Maricaulis maris</name>
    <dbReference type="NCBI Taxonomy" id="74318"/>
    <lineage>
        <taxon>Bacteria</taxon>
        <taxon>Pseudomonadati</taxon>
        <taxon>Pseudomonadota</taxon>
        <taxon>Alphaproteobacteria</taxon>
        <taxon>Maricaulales</taxon>
        <taxon>Maricaulaceae</taxon>
        <taxon>Maricaulis</taxon>
    </lineage>
</organism>
<dbReference type="GO" id="GO:0003677">
    <property type="term" value="F:DNA binding"/>
    <property type="evidence" value="ECO:0007669"/>
    <property type="project" value="UniProtKB-KW"/>
</dbReference>
<evidence type="ECO:0000256" key="3">
    <source>
        <dbReference type="ARBA" id="ARBA00023163"/>
    </source>
</evidence>
<accession>A0A495CW96</accession>
<protein>
    <submittedName>
        <fullName evidence="5">MerR family transcriptional regulator</fullName>
    </submittedName>
</protein>
<keyword evidence="2" id="KW-0238">DNA-binding</keyword>
<dbReference type="SMART" id="SM00422">
    <property type="entry name" value="HTH_MERR"/>
    <property type="match status" value="1"/>
</dbReference>
<dbReference type="InterPro" id="IPR047057">
    <property type="entry name" value="MerR_fam"/>
</dbReference>
<dbReference type="PROSITE" id="PS50937">
    <property type="entry name" value="HTH_MERR_2"/>
    <property type="match status" value="1"/>
</dbReference>
<dbReference type="SUPFAM" id="SSF46955">
    <property type="entry name" value="Putative DNA-binding domain"/>
    <property type="match status" value="1"/>
</dbReference>
<dbReference type="EMBL" id="RBIM01000009">
    <property type="protein sequence ID" value="RKQ89638.1"/>
    <property type="molecule type" value="Genomic_DNA"/>
</dbReference>
<dbReference type="PANTHER" id="PTHR30204">
    <property type="entry name" value="REDOX-CYCLING DRUG-SENSING TRANSCRIPTIONAL ACTIVATOR SOXR"/>
    <property type="match status" value="1"/>
</dbReference>
<evidence type="ECO:0000313" key="6">
    <source>
        <dbReference type="Proteomes" id="UP000273675"/>
    </source>
</evidence>
<dbReference type="InterPro" id="IPR000551">
    <property type="entry name" value="MerR-type_HTH_dom"/>
</dbReference>
<dbReference type="Gene3D" id="1.10.1660.10">
    <property type="match status" value="1"/>
</dbReference>
<sequence length="138" mass="15434">MKGPLKRGTVAKLLDCNIETIRYYESIDLVAASARSDAGHRLFSQADIERLRFALRLRQLGFALAEVRELLTMTEKQTFSCKQVAGMAEMHLSQIHRKVADLRQLAASLEEITSQCQRTDTPDCALVLSLKAPSKTLN</sequence>
<feature type="domain" description="HTH merR-type" evidence="4">
    <location>
        <begin position="8"/>
        <end position="73"/>
    </location>
</feature>
<dbReference type="Pfam" id="PF00376">
    <property type="entry name" value="MerR"/>
    <property type="match status" value="1"/>
</dbReference>
<proteinExistence type="predicted"/>
<dbReference type="PROSITE" id="PS00552">
    <property type="entry name" value="HTH_MERR_1"/>
    <property type="match status" value="1"/>
</dbReference>
<dbReference type="InterPro" id="IPR009061">
    <property type="entry name" value="DNA-bd_dom_put_sf"/>
</dbReference>
<reference evidence="5 6" key="1">
    <citation type="submission" date="2018-10" db="EMBL/GenBank/DDBJ databases">
        <title>Genomic Encyclopedia of Type Strains, Phase IV (KMG-IV): sequencing the most valuable type-strain genomes for metagenomic binning, comparative biology and taxonomic classification.</title>
        <authorList>
            <person name="Goeker M."/>
        </authorList>
    </citation>
    <scope>NUCLEOTIDE SEQUENCE [LARGE SCALE GENOMIC DNA]</scope>
    <source>
        <strain evidence="5 6">DSM 4734</strain>
    </source>
</reference>
<comment type="caution">
    <text evidence="5">The sequence shown here is derived from an EMBL/GenBank/DDBJ whole genome shotgun (WGS) entry which is preliminary data.</text>
</comment>
<gene>
    <name evidence="5" type="ORF">C7435_3343</name>
</gene>
<evidence type="ECO:0000256" key="1">
    <source>
        <dbReference type="ARBA" id="ARBA00023015"/>
    </source>
</evidence>
<dbReference type="Pfam" id="PF09278">
    <property type="entry name" value="MerR-DNA-bind"/>
    <property type="match status" value="1"/>
</dbReference>
<dbReference type="Proteomes" id="UP000273675">
    <property type="component" value="Unassembled WGS sequence"/>
</dbReference>